<keyword evidence="4" id="KW-0699">rRNA-binding</keyword>
<dbReference type="OrthoDB" id="9797862at2"/>
<dbReference type="Gene3D" id="3.30.70.330">
    <property type="match status" value="1"/>
</dbReference>
<evidence type="ECO:0000256" key="4">
    <source>
        <dbReference type="HAMAP-Rule" id="MF_01369"/>
    </source>
</evidence>
<keyword evidence="3 4" id="KW-0687">Ribonucleoprotein</keyword>
<keyword evidence="2 4" id="KW-0689">Ribosomal protein</keyword>
<keyword evidence="6" id="KW-1185">Reference proteome</keyword>
<dbReference type="SUPFAM" id="SSF54189">
    <property type="entry name" value="Ribosomal proteins S24e, L23 and L15e"/>
    <property type="match status" value="1"/>
</dbReference>
<dbReference type="PANTHER" id="PTHR11620">
    <property type="entry name" value="60S RIBOSOMAL PROTEIN L23A"/>
    <property type="match status" value="1"/>
</dbReference>
<comment type="function">
    <text evidence="4">One of the early assembly proteins it binds 23S rRNA. One of the proteins that surrounds the polypeptide exit tunnel on the outside of the ribosome. Forms the main docking site for trigger factor binding to the ribosome.</text>
</comment>
<dbReference type="EMBL" id="MVDD01000001">
    <property type="protein sequence ID" value="PKQ65718.1"/>
    <property type="molecule type" value="Genomic_DNA"/>
</dbReference>
<dbReference type="NCBIfam" id="NF004363">
    <property type="entry name" value="PRK05738.2-4"/>
    <property type="match status" value="1"/>
</dbReference>
<dbReference type="GO" id="GO:0003735">
    <property type="term" value="F:structural constituent of ribosome"/>
    <property type="evidence" value="ECO:0007669"/>
    <property type="project" value="InterPro"/>
</dbReference>
<accession>A0A2N3I5X9</accession>
<dbReference type="GO" id="GO:0005840">
    <property type="term" value="C:ribosome"/>
    <property type="evidence" value="ECO:0007669"/>
    <property type="project" value="UniProtKB-KW"/>
</dbReference>
<evidence type="ECO:0000256" key="3">
    <source>
        <dbReference type="ARBA" id="ARBA00023274"/>
    </source>
</evidence>
<comment type="similarity">
    <text evidence="1 4">Belongs to the universal ribosomal protein uL23 family.</text>
</comment>
<keyword evidence="4" id="KW-0694">RNA-binding</keyword>
<gene>
    <name evidence="4" type="primary">rplW</name>
    <name evidence="5" type="ORF">BZG02_01545</name>
</gene>
<protein>
    <recommendedName>
        <fullName evidence="4">Large ribosomal subunit protein uL23</fullName>
    </recommendedName>
</protein>
<dbReference type="InterPro" id="IPR012678">
    <property type="entry name" value="Ribosomal_uL23/eL15/eS24_sf"/>
</dbReference>
<dbReference type="GO" id="GO:1990904">
    <property type="term" value="C:ribonucleoprotein complex"/>
    <property type="evidence" value="ECO:0007669"/>
    <property type="project" value="UniProtKB-KW"/>
</dbReference>
<sequence>MEILIKPIVTEKMTAQSEKLNCFGFVVDRRAKKIEIKKAVESMYNVKVAAINTMNYQGKKKSRFTKAGAIEGRTASFKKAIVTLVEGDKIDFYSNI</sequence>
<comment type="subunit">
    <text evidence="4">Part of the 50S ribosomal subunit. Contacts protein L29, and trigger factor when it is bound to the ribosome.</text>
</comment>
<dbReference type="Pfam" id="PF00276">
    <property type="entry name" value="Ribosomal_L23"/>
    <property type="match status" value="1"/>
</dbReference>
<dbReference type="InterPro" id="IPR012677">
    <property type="entry name" value="Nucleotide-bd_a/b_plait_sf"/>
</dbReference>
<evidence type="ECO:0000313" key="6">
    <source>
        <dbReference type="Proteomes" id="UP000233535"/>
    </source>
</evidence>
<evidence type="ECO:0000256" key="1">
    <source>
        <dbReference type="ARBA" id="ARBA00006700"/>
    </source>
</evidence>
<evidence type="ECO:0000256" key="2">
    <source>
        <dbReference type="ARBA" id="ARBA00022980"/>
    </source>
</evidence>
<dbReference type="GO" id="GO:0019843">
    <property type="term" value="F:rRNA binding"/>
    <property type="evidence" value="ECO:0007669"/>
    <property type="project" value="UniProtKB-UniRule"/>
</dbReference>
<dbReference type="Proteomes" id="UP000233535">
    <property type="component" value="Unassembled WGS sequence"/>
</dbReference>
<dbReference type="GO" id="GO:0006412">
    <property type="term" value="P:translation"/>
    <property type="evidence" value="ECO:0007669"/>
    <property type="project" value="UniProtKB-UniRule"/>
</dbReference>
<comment type="caution">
    <text evidence="5">The sequence shown here is derived from an EMBL/GenBank/DDBJ whole genome shotgun (WGS) entry which is preliminary data.</text>
</comment>
<dbReference type="AlphaFoldDB" id="A0A2N3I5X9"/>
<name>A0A2N3I5X9_9BACT</name>
<evidence type="ECO:0000313" key="5">
    <source>
        <dbReference type="EMBL" id="PKQ65718.1"/>
    </source>
</evidence>
<organism evidence="5 6">
    <name type="scientific">Labilibaculum filiforme</name>
    <dbReference type="NCBI Taxonomy" id="1940526"/>
    <lineage>
        <taxon>Bacteria</taxon>
        <taxon>Pseudomonadati</taxon>
        <taxon>Bacteroidota</taxon>
        <taxon>Bacteroidia</taxon>
        <taxon>Marinilabiliales</taxon>
        <taxon>Marinifilaceae</taxon>
        <taxon>Labilibaculum</taxon>
    </lineage>
</organism>
<dbReference type="RefSeq" id="WP_101259649.1">
    <property type="nucleotide sequence ID" value="NZ_MVDD01000001.1"/>
</dbReference>
<reference evidence="5 6" key="1">
    <citation type="journal article" date="2017" name="Front. Microbiol.">
        <title>Labilibaculum manganireducens gen. nov., sp. nov. and Labilibaculum filiforme sp. nov., Novel Bacteroidetes Isolated from Subsurface Sediments of the Baltic Sea.</title>
        <authorList>
            <person name="Vandieken V."/>
            <person name="Marshall I.P."/>
            <person name="Niemann H."/>
            <person name="Engelen B."/>
            <person name="Cypionka H."/>
        </authorList>
    </citation>
    <scope>NUCLEOTIDE SEQUENCE [LARGE SCALE GENOMIC DNA]</scope>
    <source>
        <strain evidence="5 6">59.16B</strain>
    </source>
</reference>
<proteinExistence type="inferred from homology"/>
<dbReference type="InterPro" id="IPR013025">
    <property type="entry name" value="Ribosomal_uL23-like"/>
</dbReference>
<dbReference type="HAMAP" id="MF_01369_B">
    <property type="entry name" value="Ribosomal_uL23_B"/>
    <property type="match status" value="1"/>
</dbReference>